<dbReference type="EMBL" id="JAAOLX010000001">
    <property type="protein sequence ID" value="NHQ85101.1"/>
    <property type="molecule type" value="Genomic_DNA"/>
</dbReference>
<dbReference type="InterPro" id="IPR051921">
    <property type="entry name" value="ABC_osmolyte_uptake_ATP-bind"/>
</dbReference>
<dbReference type="PANTHER" id="PTHR43869:SF1">
    <property type="entry name" value="GLYCINE BETAINE_PROLINE BETAINE TRANSPORT SYSTEM ATP-BINDING PROTEIN PROV"/>
    <property type="match status" value="1"/>
</dbReference>
<dbReference type="SUPFAM" id="SSF52540">
    <property type="entry name" value="P-loop containing nucleoside triphosphate hydrolases"/>
    <property type="match status" value="1"/>
</dbReference>
<keyword evidence="3 5" id="KW-0067">ATP-binding</keyword>
<organism evidence="5 6">
    <name type="scientific">Iodobacter violaceini</name>
    <dbReference type="NCBI Taxonomy" id="3044271"/>
    <lineage>
        <taxon>Bacteria</taxon>
        <taxon>Pseudomonadati</taxon>
        <taxon>Pseudomonadota</taxon>
        <taxon>Betaproteobacteria</taxon>
        <taxon>Neisseriales</taxon>
        <taxon>Chitinibacteraceae</taxon>
        <taxon>Iodobacter</taxon>
    </lineage>
</organism>
<dbReference type="Proteomes" id="UP000712570">
    <property type="component" value="Unassembled WGS sequence"/>
</dbReference>
<dbReference type="RefSeq" id="WP_099396699.1">
    <property type="nucleotide sequence ID" value="NZ_JAAOLX010000001.1"/>
</dbReference>
<dbReference type="InterPro" id="IPR003439">
    <property type="entry name" value="ABC_transporter-like_ATP-bd"/>
</dbReference>
<reference evidence="5 6" key="1">
    <citation type="submission" date="2020-03" db="EMBL/GenBank/DDBJ databases">
        <title>Draft genome sequence of environmentally isolated violet-colored cultures.</title>
        <authorList>
            <person name="Wilson H.S."/>
        </authorList>
    </citation>
    <scope>NUCLEOTIDE SEQUENCE [LARGE SCALE GENOMIC DNA]</scope>
    <source>
        <strain evidence="5 6">HSC-16F04</strain>
    </source>
</reference>
<dbReference type="InterPro" id="IPR003593">
    <property type="entry name" value="AAA+_ATPase"/>
</dbReference>
<gene>
    <name evidence="5" type="ORF">HA050_03115</name>
</gene>
<evidence type="ECO:0000256" key="3">
    <source>
        <dbReference type="ARBA" id="ARBA00022840"/>
    </source>
</evidence>
<keyword evidence="2" id="KW-0547">Nucleotide-binding</keyword>
<dbReference type="SMART" id="SM00382">
    <property type="entry name" value="AAA"/>
    <property type="match status" value="1"/>
</dbReference>
<evidence type="ECO:0000256" key="2">
    <source>
        <dbReference type="ARBA" id="ARBA00022741"/>
    </source>
</evidence>
<name>A0ABX0KN66_9NEIS</name>
<feature type="domain" description="ABC transporter" evidence="4">
    <location>
        <begin position="28"/>
        <end position="268"/>
    </location>
</feature>
<comment type="caution">
    <text evidence="5">The sequence shown here is derived from an EMBL/GenBank/DDBJ whole genome shotgun (WGS) entry which is preliminary data.</text>
</comment>
<dbReference type="Gene3D" id="3.40.50.300">
    <property type="entry name" value="P-loop containing nucleotide triphosphate hydrolases"/>
    <property type="match status" value="1"/>
</dbReference>
<proteinExistence type="predicted"/>
<evidence type="ECO:0000259" key="4">
    <source>
        <dbReference type="PROSITE" id="PS50893"/>
    </source>
</evidence>
<sequence>MSAICFDHVDEVFGQQPEAAFPLIDQALSRDDIFDRTGQLVAVRDACLRVEEGEMCVLMGLSGSGKSSLLRAINGLNPISRGQLTVRCAGAEVDMANCPARQLREVRTRGIAMVFQNFALMPWLNVEENVAFGLHALQLSAKESKRRVDTVLEQVGLGRRRYALPAELSGGMQQRVGLARALAVDSDILLMDEPFSALDPLIRNQLQDELLSLQKTLRKTIVFVSHDMDEALKLGSHIAILRDGQIVQNGTPQEIMFQPADDYVRQFVKHSNPLNVLSAASLMRPGHFPGLEQIMSGAQNARSAVQYWHAPEPLSLLRAKPTVVDADIRLREAFAVYAQTGCELILAQDGKLVGCLSGAQMSRAILGQAA</sequence>
<evidence type="ECO:0000313" key="6">
    <source>
        <dbReference type="Proteomes" id="UP000712570"/>
    </source>
</evidence>
<keyword evidence="1" id="KW-0472">Membrane</keyword>
<dbReference type="GO" id="GO:0005524">
    <property type="term" value="F:ATP binding"/>
    <property type="evidence" value="ECO:0007669"/>
    <property type="project" value="UniProtKB-KW"/>
</dbReference>
<keyword evidence="1" id="KW-1003">Cell membrane</keyword>
<dbReference type="PANTHER" id="PTHR43869">
    <property type="entry name" value="GLYCINE BETAINE/PROLINE BETAINE TRANSPORT SYSTEM ATP-BINDING PROTEIN PROV"/>
    <property type="match status" value="1"/>
</dbReference>
<dbReference type="PROSITE" id="PS00211">
    <property type="entry name" value="ABC_TRANSPORTER_1"/>
    <property type="match status" value="1"/>
</dbReference>
<dbReference type="InterPro" id="IPR017871">
    <property type="entry name" value="ABC_transporter-like_CS"/>
</dbReference>
<keyword evidence="6" id="KW-1185">Reference proteome</keyword>
<dbReference type="InterPro" id="IPR027417">
    <property type="entry name" value="P-loop_NTPase"/>
</dbReference>
<evidence type="ECO:0000313" key="5">
    <source>
        <dbReference type="EMBL" id="NHQ85101.1"/>
    </source>
</evidence>
<evidence type="ECO:0000256" key="1">
    <source>
        <dbReference type="ARBA" id="ARBA00022475"/>
    </source>
</evidence>
<accession>A0ABX0KN66</accession>
<dbReference type="PROSITE" id="PS50893">
    <property type="entry name" value="ABC_TRANSPORTER_2"/>
    <property type="match status" value="1"/>
</dbReference>
<dbReference type="Pfam" id="PF00005">
    <property type="entry name" value="ABC_tran"/>
    <property type="match status" value="1"/>
</dbReference>
<protein>
    <submittedName>
        <fullName evidence="5">ATP-binding cassette domain-containing protein</fullName>
    </submittedName>
</protein>